<organism evidence="1 2">
    <name type="scientific">Aspergillus costaricaensis CBS 115574</name>
    <dbReference type="NCBI Taxonomy" id="1448317"/>
    <lineage>
        <taxon>Eukaryota</taxon>
        <taxon>Fungi</taxon>
        <taxon>Dikarya</taxon>
        <taxon>Ascomycota</taxon>
        <taxon>Pezizomycotina</taxon>
        <taxon>Eurotiomycetes</taxon>
        <taxon>Eurotiomycetidae</taxon>
        <taxon>Eurotiales</taxon>
        <taxon>Aspergillaceae</taxon>
        <taxon>Aspergillus</taxon>
        <taxon>Aspergillus subgen. Circumdati</taxon>
    </lineage>
</organism>
<keyword evidence="2" id="KW-1185">Reference proteome</keyword>
<evidence type="ECO:0000313" key="1">
    <source>
        <dbReference type="EMBL" id="RAK88662.1"/>
    </source>
</evidence>
<dbReference type="EMBL" id="KZ824550">
    <property type="protein sequence ID" value="RAK88662.1"/>
    <property type="molecule type" value="Genomic_DNA"/>
</dbReference>
<dbReference type="Proteomes" id="UP000249748">
    <property type="component" value="Unassembled WGS sequence"/>
</dbReference>
<sequence>MKVVDNLADSQAGDTEDKKSTEELLQAAQIEREDDSKTQTSLTVRMWVISVIFSLIGCGLNTLFTLRNPSISIDKPTALLLAFPAGRLWDICVPNYSITIYGTHFSLNPHPFNTKEHVLIYVMVNITFFTRMTADLIVEQKHFFGLDSGWAYEVLMILSLFLIGFAFAGLTRQVLVEPRHLIWPGLLSSTALISTLHGRVTSTSEGGKSHGRLSAFSFFCIMFTASFVWYWLPDFLFPALSYFNFPCWVRPHSPVVNQVFGVSSGMGLLPLTFDWSQVAYIGSPLVVPLWAIVNVAVALVVWIYAVSTALYYKNVWNTAYLPFQSTSIFDNTAATYNVSRILSDNTNFTLDVSKYEDYSPVFMPITYAMSTFGLAIATLASLIVWVILEHWDSVSLPFKGLRNLHRIFSRSGRTDRVTRSTSDVPVLWYIISLFLGLFLAVFSVEYWRIQLRWYGVLCAFAIGAVFYFPVTLIYANANIKVGVESLCRIIGGLLWEGKVLANVWFVGLGYTTILDGLSFSQDMKLSLYYGISPHEVFVAQSVGIIIGTLGQVAVVNWALGHIKGICTTEAINGFSCPYSRTNFNTSVIWGAIGPRRFFSPESGYRHLFYLSIIGAILPVFVYLLKRWYPGSFWKSVSVPLLLGGLNYMPPASGMNYGSWAVVGLIFGYFVRKRYNGWWRRYNFILSSSLETSVSLAGVVIFFAVYYPSVSDRVAWWGTDVYKNTCDWLGCPYLSLQPGAKIP</sequence>
<reference evidence="1" key="1">
    <citation type="submission" date="2018-02" db="EMBL/GenBank/DDBJ databases">
        <title>The genomes of Aspergillus section Nigri reveals drivers in fungal speciation.</title>
        <authorList>
            <consortium name="DOE Joint Genome Institute"/>
            <person name="Vesth T.C."/>
            <person name="Nybo J."/>
            <person name="Theobald S."/>
            <person name="Brandl J."/>
            <person name="Frisvad J.C."/>
            <person name="Nielsen K.F."/>
            <person name="Lyhne E.K."/>
            <person name="Kogle M.E."/>
            <person name="Kuo A."/>
            <person name="Riley R."/>
            <person name="Clum A."/>
            <person name="Nolan M."/>
            <person name="Lipzen A."/>
            <person name="Salamov A."/>
            <person name="Henrissat B."/>
            <person name="Wiebenga A."/>
            <person name="De vries R.P."/>
            <person name="Grigoriev I.V."/>
            <person name="Mortensen U.H."/>
            <person name="Andersen M.R."/>
            <person name="Baker S.E."/>
        </authorList>
    </citation>
    <scope>NUCLEOTIDE SEQUENCE</scope>
    <source>
        <strain evidence="1">CBS 115574</strain>
    </source>
</reference>
<name>A0ACD1IDK1_9EURO</name>
<gene>
    <name evidence="1" type="ORF">BO79DRAFT_266036</name>
</gene>
<proteinExistence type="predicted"/>
<protein>
    <submittedName>
        <fullName evidence="1">Oligopeptide transporter</fullName>
    </submittedName>
</protein>
<accession>A0ACD1IDK1</accession>
<evidence type="ECO:0000313" key="2">
    <source>
        <dbReference type="Proteomes" id="UP000249748"/>
    </source>
</evidence>